<keyword evidence="2" id="KW-0719">Serine esterase</keyword>
<evidence type="ECO:0000256" key="2">
    <source>
        <dbReference type="ARBA" id="ARBA00022487"/>
    </source>
</evidence>
<evidence type="ECO:0000256" key="5">
    <source>
        <dbReference type="ARBA" id="ARBA00022801"/>
    </source>
</evidence>
<keyword evidence="6" id="KW-0106">Calcium</keyword>
<dbReference type="Pfam" id="PF07519">
    <property type="entry name" value="Tannase"/>
    <property type="match status" value="1"/>
</dbReference>
<evidence type="ECO:0000256" key="3">
    <source>
        <dbReference type="ARBA" id="ARBA00022723"/>
    </source>
</evidence>
<accession>A0A161W9Y6</accession>
<sequence>MKSLSTLLTALRLADWGAPAQDAAATKTTASRVANPCSADTFQFPTELEGADLVSVTAAEVRDLTFKAQTPEGRAAIPSSGGVSFCNVTIKYVHTGFDDVTQVQVWLPPAESWNERFVGVGGGGYSAGQFGSEKVVATLAQGYATSSTDAGHDDKTWERAPWALKSDGTINERLLVNYAHVSVHDMTIIAKSIVAQYYSKTAKYSYWSGCSTGGRQGIIEAQRYPADYDGILSGAPAVNQPSLIISTYWPQFVMNQKKVYPHICEMIFITQLAIDACDELDGVKDGVIADPDKCSFDPASVVGKELDCGNMKMAMSAATAEIAREIWRGPHGADGKPLWLSKGYPVGAPFTGRFGLGNTNCSVPGEGCFGQPFHMSVEWIRNLVYKNRGYDVSQMSLADLEAAYAISRKEYDAIIGGNNPDLSEFKRLGKKMISWHGLSDECVTMRTSRAYYDRVLEADAGAAGYYRHFEAPGVFHCYGLNGTFYPLKGLETLRAWVEDGKVPEVLDGFKVSGGNESEAPTRPLCAYPSAISFNGGDKDQRESWSCQKPREDGQWDRDEL</sequence>
<dbReference type="GO" id="GO:0030600">
    <property type="term" value="F:feruloyl esterase activity"/>
    <property type="evidence" value="ECO:0007669"/>
    <property type="project" value="UniProtKB-ARBA"/>
</dbReference>
<dbReference type="EMBL" id="LFIV01000125">
    <property type="protein sequence ID" value="KZL68293.1"/>
    <property type="molecule type" value="Genomic_DNA"/>
</dbReference>
<dbReference type="GO" id="GO:0046872">
    <property type="term" value="F:metal ion binding"/>
    <property type="evidence" value="ECO:0007669"/>
    <property type="project" value="UniProtKB-KW"/>
</dbReference>
<evidence type="ECO:0000256" key="7">
    <source>
        <dbReference type="ARBA" id="ARBA00023157"/>
    </source>
</evidence>
<dbReference type="InterPro" id="IPR011118">
    <property type="entry name" value="Tannase/feruloyl_esterase"/>
</dbReference>
<feature type="region of interest" description="Disordered" evidence="9">
    <location>
        <begin position="530"/>
        <end position="560"/>
    </location>
</feature>
<gene>
    <name evidence="10" type="ORF">CT0861_12688</name>
</gene>
<name>A0A161W9Y6_9PEZI</name>
<dbReference type="AlphaFoldDB" id="A0A161W9Y6"/>
<feature type="chain" id="PRO_5007747695" description="Carboxylic ester hydrolase" evidence="8">
    <location>
        <begin position="26"/>
        <end position="560"/>
    </location>
</feature>
<keyword evidence="5 8" id="KW-0378">Hydrolase</keyword>
<evidence type="ECO:0000256" key="6">
    <source>
        <dbReference type="ARBA" id="ARBA00022837"/>
    </source>
</evidence>
<reference evidence="10 11" key="1">
    <citation type="submission" date="2015-06" db="EMBL/GenBank/DDBJ databases">
        <title>Survival trade-offs in plant roots during colonization by closely related pathogenic and mutualistic fungi.</title>
        <authorList>
            <person name="Hacquard S."/>
            <person name="Kracher B."/>
            <person name="Hiruma K."/>
            <person name="Weinman A."/>
            <person name="Muench P."/>
            <person name="Garrido Oter R."/>
            <person name="Ver Loren van Themaat E."/>
            <person name="Dallerey J.-F."/>
            <person name="Damm U."/>
            <person name="Henrissat B."/>
            <person name="Lespinet O."/>
            <person name="Thon M."/>
            <person name="Kemen E."/>
            <person name="McHardy A.C."/>
            <person name="Schulze-Lefert P."/>
            <person name="O'Connell R.J."/>
        </authorList>
    </citation>
    <scope>NUCLEOTIDE SEQUENCE [LARGE SCALE GENOMIC DNA]</scope>
    <source>
        <strain evidence="10 11">0861</strain>
    </source>
</reference>
<proteinExistence type="inferred from homology"/>
<evidence type="ECO:0000256" key="4">
    <source>
        <dbReference type="ARBA" id="ARBA00022729"/>
    </source>
</evidence>
<comment type="similarity">
    <text evidence="1 8">Belongs to the tannase family.</text>
</comment>
<feature type="signal peptide" evidence="8">
    <location>
        <begin position="1"/>
        <end position="25"/>
    </location>
</feature>
<keyword evidence="3" id="KW-0479">Metal-binding</keyword>
<keyword evidence="4 8" id="KW-0732">Signal</keyword>
<keyword evidence="11" id="KW-1185">Reference proteome</keyword>
<feature type="compositionally biased region" description="Basic and acidic residues" evidence="9">
    <location>
        <begin position="536"/>
        <end position="560"/>
    </location>
</feature>
<evidence type="ECO:0000256" key="1">
    <source>
        <dbReference type="ARBA" id="ARBA00006249"/>
    </source>
</evidence>
<evidence type="ECO:0000313" key="10">
    <source>
        <dbReference type="EMBL" id="KZL68293.1"/>
    </source>
</evidence>
<dbReference type="PANTHER" id="PTHR33938">
    <property type="entry name" value="FERULOYL ESTERASE B-RELATED"/>
    <property type="match status" value="1"/>
</dbReference>
<comment type="caution">
    <text evidence="10">The sequence shown here is derived from an EMBL/GenBank/DDBJ whole genome shotgun (WGS) entry which is preliminary data.</text>
</comment>
<dbReference type="Proteomes" id="UP000076552">
    <property type="component" value="Unassembled WGS sequence"/>
</dbReference>
<dbReference type="STRING" id="708197.A0A161W9Y6"/>
<evidence type="ECO:0000313" key="11">
    <source>
        <dbReference type="Proteomes" id="UP000076552"/>
    </source>
</evidence>
<protein>
    <recommendedName>
        <fullName evidence="8">Carboxylic ester hydrolase</fullName>
        <ecNumber evidence="8">3.1.1.-</ecNumber>
    </recommendedName>
</protein>
<evidence type="ECO:0000256" key="9">
    <source>
        <dbReference type="SAM" id="MobiDB-lite"/>
    </source>
</evidence>
<dbReference type="EC" id="3.1.1.-" evidence="8"/>
<evidence type="ECO:0000256" key="8">
    <source>
        <dbReference type="RuleBase" id="RU361238"/>
    </source>
</evidence>
<dbReference type="SUPFAM" id="SSF53474">
    <property type="entry name" value="alpha/beta-Hydrolases"/>
    <property type="match status" value="1"/>
</dbReference>
<keyword evidence="7" id="KW-1015">Disulfide bond</keyword>
<dbReference type="OrthoDB" id="3039123at2759"/>
<dbReference type="PANTHER" id="PTHR33938:SF8">
    <property type="entry name" value="CARBOXYLIC ESTER HYDROLASE"/>
    <property type="match status" value="1"/>
</dbReference>
<organism evidence="10 11">
    <name type="scientific">Colletotrichum tofieldiae</name>
    <dbReference type="NCBI Taxonomy" id="708197"/>
    <lineage>
        <taxon>Eukaryota</taxon>
        <taxon>Fungi</taxon>
        <taxon>Dikarya</taxon>
        <taxon>Ascomycota</taxon>
        <taxon>Pezizomycotina</taxon>
        <taxon>Sordariomycetes</taxon>
        <taxon>Hypocreomycetidae</taxon>
        <taxon>Glomerellales</taxon>
        <taxon>Glomerellaceae</taxon>
        <taxon>Colletotrichum</taxon>
        <taxon>Colletotrichum spaethianum species complex</taxon>
    </lineage>
</organism>
<dbReference type="InterPro" id="IPR029058">
    <property type="entry name" value="AB_hydrolase_fold"/>
</dbReference>